<feature type="transmembrane region" description="Helical" evidence="2">
    <location>
        <begin position="79"/>
        <end position="97"/>
    </location>
</feature>
<evidence type="ECO:0000256" key="2">
    <source>
        <dbReference type="SAM" id="Phobius"/>
    </source>
</evidence>
<keyword evidence="4" id="KW-1185">Reference proteome</keyword>
<gene>
    <name evidence="3" type="ORF">QX51_18190</name>
</gene>
<keyword evidence="2" id="KW-0472">Membrane</keyword>
<dbReference type="AlphaFoldDB" id="A0A0B3VFT4"/>
<dbReference type="RefSeq" id="WP_039681316.1">
    <property type="nucleotide sequence ID" value="NZ_JWHR01000156.1"/>
</dbReference>
<keyword evidence="2" id="KW-1133">Transmembrane helix</keyword>
<name>A0A0B3VFT4_9FIRM</name>
<evidence type="ECO:0000256" key="1">
    <source>
        <dbReference type="SAM" id="Coils"/>
    </source>
</evidence>
<comment type="caution">
    <text evidence="3">The sequence shown here is derived from an EMBL/GenBank/DDBJ whole genome shotgun (WGS) entry which is preliminary data.</text>
</comment>
<organism evidence="3 4">
    <name type="scientific">Terrisporobacter othiniensis</name>
    <dbReference type="NCBI Taxonomy" id="1577792"/>
    <lineage>
        <taxon>Bacteria</taxon>
        <taxon>Bacillati</taxon>
        <taxon>Bacillota</taxon>
        <taxon>Clostridia</taxon>
        <taxon>Peptostreptococcales</taxon>
        <taxon>Peptostreptococcaceae</taxon>
        <taxon>Terrisporobacter</taxon>
    </lineage>
</organism>
<dbReference type="Proteomes" id="UP000031189">
    <property type="component" value="Unassembled WGS sequence"/>
</dbReference>
<feature type="coiled-coil region" evidence="1">
    <location>
        <begin position="9"/>
        <end position="58"/>
    </location>
</feature>
<accession>A0A0B3VFT4</accession>
<proteinExistence type="predicted"/>
<reference evidence="3 4" key="1">
    <citation type="submission" date="2014-12" db="EMBL/GenBank/DDBJ databases">
        <title>Draft genome sequence of Terrisporobacter sp. 08-306576, isolated from the blood culture of a bacteremia patient.</title>
        <authorList>
            <person name="Lund L.C."/>
            <person name="Sydenham T.V."/>
            <person name="Hogh S.V."/>
            <person name="Skov M.N."/>
            <person name="Kemp M."/>
            <person name="Justesen U.S."/>
        </authorList>
    </citation>
    <scope>NUCLEOTIDE SEQUENCE [LARGE SCALE GENOMIC DNA]</scope>
    <source>
        <strain evidence="3 4">08-306576</strain>
    </source>
</reference>
<dbReference type="EMBL" id="JWHR01000156">
    <property type="protein sequence ID" value="KHS55661.1"/>
    <property type="molecule type" value="Genomic_DNA"/>
</dbReference>
<sequence>MHKNKDEIKKEFNDANIRLKEDIKKINEDYKMKAQERKRKIEEKRNKEREEYAKTKKVNYWSPTCWETMSDKKLKIVNTFSKSLGIFCLVFGLLIFFGAGDKASIFIIVLSLYFLYFDPRRFANSSKNNKKH</sequence>
<keyword evidence="2" id="KW-0812">Transmembrane</keyword>
<evidence type="ECO:0000313" key="4">
    <source>
        <dbReference type="Proteomes" id="UP000031189"/>
    </source>
</evidence>
<evidence type="ECO:0000313" key="3">
    <source>
        <dbReference type="EMBL" id="KHS55661.1"/>
    </source>
</evidence>
<feature type="transmembrane region" description="Helical" evidence="2">
    <location>
        <begin position="103"/>
        <end position="119"/>
    </location>
</feature>
<keyword evidence="1" id="KW-0175">Coiled coil</keyword>
<dbReference type="OrthoDB" id="1757672at2"/>
<protein>
    <submittedName>
        <fullName evidence="3">Uncharacterized protein</fullName>
    </submittedName>
</protein>